<dbReference type="PANTHER" id="PTHR36926:SF1">
    <property type="entry name" value="COLICIN V PRODUCTION PROTEIN"/>
    <property type="match status" value="1"/>
</dbReference>
<dbReference type="InterPro" id="IPR003825">
    <property type="entry name" value="Colicin-V_CvpA"/>
</dbReference>
<gene>
    <name evidence="6" type="primary">cvpA</name>
    <name evidence="6" type="ORF">AW10_02325</name>
</gene>
<reference evidence="6 7" key="1">
    <citation type="submission" date="2014-02" db="EMBL/GenBank/DDBJ databases">
        <title>Expanding our view of genomic diversity in Candidatus Accumulibacter clades.</title>
        <authorList>
            <person name="Skennerton C.T."/>
            <person name="Barr J.J."/>
            <person name="Slater F.R."/>
            <person name="Bond P.L."/>
            <person name="Tyson G.W."/>
        </authorList>
    </citation>
    <scope>NUCLEOTIDE SEQUENCE [LARGE SCALE GENOMIC DNA]</scope>
    <source>
        <strain evidence="7">BA-92</strain>
    </source>
</reference>
<feature type="transmembrane region" description="Helical" evidence="5">
    <location>
        <begin position="65"/>
        <end position="88"/>
    </location>
</feature>
<evidence type="ECO:0000313" key="7">
    <source>
        <dbReference type="Proteomes" id="UP000021816"/>
    </source>
</evidence>
<dbReference type="EMBL" id="JEMX01000053">
    <property type="protein sequence ID" value="EXI79472.1"/>
    <property type="molecule type" value="Genomic_DNA"/>
</dbReference>
<dbReference type="STRING" id="1454003.AW10_02325"/>
<feature type="transmembrane region" description="Helical" evidence="5">
    <location>
        <begin position="100"/>
        <end position="122"/>
    </location>
</feature>
<organism evidence="6 7">
    <name type="scientific">Candidatus Accumulibacter appositus</name>
    <dbReference type="NCBI Taxonomy" id="1454003"/>
    <lineage>
        <taxon>Bacteria</taxon>
        <taxon>Pseudomonadati</taxon>
        <taxon>Pseudomonadota</taxon>
        <taxon>Betaproteobacteria</taxon>
        <taxon>Candidatus Accumulibacter</taxon>
    </lineage>
</organism>
<dbReference type="InterPro" id="IPR052719">
    <property type="entry name" value="CvpA-like"/>
</dbReference>
<feature type="transmembrane region" description="Helical" evidence="5">
    <location>
        <begin position="6"/>
        <end position="21"/>
    </location>
</feature>
<dbReference type="GO" id="GO:0016020">
    <property type="term" value="C:membrane"/>
    <property type="evidence" value="ECO:0007669"/>
    <property type="project" value="UniProtKB-SubCell"/>
</dbReference>
<evidence type="ECO:0000256" key="2">
    <source>
        <dbReference type="ARBA" id="ARBA00022692"/>
    </source>
</evidence>
<keyword evidence="2 5" id="KW-0812">Transmembrane</keyword>
<comment type="subcellular location">
    <subcellularLocation>
        <location evidence="1">Membrane</location>
        <topology evidence="1">Multi-pass membrane protein</topology>
    </subcellularLocation>
</comment>
<dbReference type="PANTHER" id="PTHR36926">
    <property type="entry name" value="COLICIN V PRODUCTION PROTEIN"/>
    <property type="match status" value="1"/>
</dbReference>
<comment type="caution">
    <text evidence="6">The sequence shown here is derived from an EMBL/GenBank/DDBJ whole genome shotgun (WGS) entry which is preliminary data.</text>
</comment>
<evidence type="ECO:0000256" key="4">
    <source>
        <dbReference type="ARBA" id="ARBA00023136"/>
    </source>
</evidence>
<evidence type="ECO:0000256" key="1">
    <source>
        <dbReference type="ARBA" id="ARBA00004141"/>
    </source>
</evidence>
<evidence type="ECO:0000313" key="6">
    <source>
        <dbReference type="EMBL" id="EXI79472.1"/>
    </source>
</evidence>
<dbReference type="Pfam" id="PF02674">
    <property type="entry name" value="Colicin_V"/>
    <property type="match status" value="1"/>
</dbReference>
<feature type="transmembrane region" description="Helical" evidence="5">
    <location>
        <begin position="28"/>
        <end position="45"/>
    </location>
</feature>
<sequence>MTVFDYVVLFVVVVSLVLGMWRGVVGEIIALVAWVLAFFAARWWGSLVAEGFTSIADPALRLVAGWVTIFVAVLVVMALLRLAVRSLLKALGMTLTDRLLGIIFGAARGLLIVLVLVAVGGMTSLPSEKWWSEAYFSAPLETAVLASKPWLPSEVTKRIRFG</sequence>
<name>A0A011PR80_9PROT</name>
<keyword evidence="4 5" id="KW-0472">Membrane</keyword>
<proteinExistence type="predicted"/>
<accession>A0A011PR80</accession>
<dbReference type="PATRIC" id="fig|1454003.3.peg.2375"/>
<dbReference type="GO" id="GO:0009403">
    <property type="term" value="P:toxin biosynthetic process"/>
    <property type="evidence" value="ECO:0007669"/>
    <property type="project" value="InterPro"/>
</dbReference>
<dbReference type="Proteomes" id="UP000021816">
    <property type="component" value="Unassembled WGS sequence"/>
</dbReference>
<protein>
    <submittedName>
        <fullName evidence="6">Pur regulon 18 kDa protein</fullName>
    </submittedName>
</protein>
<evidence type="ECO:0000256" key="5">
    <source>
        <dbReference type="SAM" id="Phobius"/>
    </source>
</evidence>
<dbReference type="AlphaFoldDB" id="A0A011PR80"/>
<evidence type="ECO:0000256" key="3">
    <source>
        <dbReference type="ARBA" id="ARBA00022989"/>
    </source>
</evidence>
<keyword evidence="3 5" id="KW-1133">Transmembrane helix</keyword>